<reference evidence="1" key="1">
    <citation type="submission" date="2022-05" db="EMBL/GenBank/DDBJ databases">
        <title>The Musa troglodytarum L. genome provides insights into the mechanism of non-climacteric behaviour and enrichment of carotenoids.</title>
        <authorList>
            <person name="Wang J."/>
        </authorList>
    </citation>
    <scope>NUCLEOTIDE SEQUENCE</scope>
    <source>
        <tissue evidence="1">Leaf</tissue>
    </source>
</reference>
<organism evidence="1 2">
    <name type="scientific">Musa troglodytarum</name>
    <name type="common">fe'i banana</name>
    <dbReference type="NCBI Taxonomy" id="320322"/>
    <lineage>
        <taxon>Eukaryota</taxon>
        <taxon>Viridiplantae</taxon>
        <taxon>Streptophyta</taxon>
        <taxon>Embryophyta</taxon>
        <taxon>Tracheophyta</taxon>
        <taxon>Spermatophyta</taxon>
        <taxon>Magnoliopsida</taxon>
        <taxon>Liliopsida</taxon>
        <taxon>Zingiberales</taxon>
        <taxon>Musaceae</taxon>
        <taxon>Musa</taxon>
    </lineage>
</organism>
<dbReference type="AlphaFoldDB" id="A0A9E7L0B8"/>
<evidence type="ECO:0000313" key="2">
    <source>
        <dbReference type="Proteomes" id="UP001055439"/>
    </source>
</evidence>
<gene>
    <name evidence="1" type="ORF">MUK42_33657</name>
</gene>
<evidence type="ECO:0000313" key="1">
    <source>
        <dbReference type="EMBL" id="URE35916.1"/>
    </source>
</evidence>
<dbReference type="Proteomes" id="UP001055439">
    <property type="component" value="Chromosome 8"/>
</dbReference>
<protein>
    <submittedName>
        <fullName evidence="1">Uncharacterized protein</fullName>
    </submittedName>
</protein>
<keyword evidence="2" id="KW-1185">Reference proteome</keyword>
<sequence length="179" mass="20566">MLSNAKRLGKGPYRTFLVIAKKWKTKIRFFLRKKLLLISLDFTLNHSCIKCQENQVFLQSDIETVTTRMKHLFITYGKGKLVVEGDERIGWRILLVFGLTGSSISDAIREEICSNVMHHPAVEDMLLLNPIPLDRHLPHDTQYLLPLACPSIAHIIKAVKQIRRLILVQKKVNSNKINV</sequence>
<proteinExistence type="predicted"/>
<name>A0A9E7L0B8_9LILI</name>
<accession>A0A9E7L0B8</accession>
<dbReference type="OrthoDB" id="2157866at2759"/>
<dbReference type="EMBL" id="CP097510">
    <property type="protein sequence ID" value="URE35916.1"/>
    <property type="molecule type" value="Genomic_DNA"/>
</dbReference>